<proteinExistence type="predicted"/>
<gene>
    <name evidence="2" type="ORF">ENX80_00685</name>
</gene>
<accession>A0A832AUG8</accession>
<organism evidence="2">
    <name type="scientific">Desulfurella acetivorans</name>
    <dbReference type="NCBI Taxonomy" id="33002"/>
    <lineage>
        <taxon>Bacteria</taxon>
        <taxon>Pseudomonadati</taxon>
        <taxon>Campylobacterota</taxon>
        <taxon>Desulfurellia</taxon>
        <taxon>Desulfurellales</taxon>
        <taxon>Desulfurellaceae</taxon>
        <taxon>Desulfurella</taxon>
    </lineage>
</organism>
<protein>
    <recommendedName>
        <fullName evidence="1">Alpha-D-phosphohexomutase C-terminal domain-containing protein</fullName>
    </recommendedName>
</protein>
<reference evidence="2" key="1">
    <citation type="journal article" date="2020" name="mSystems">
        <title>Genome- and Community-Level Interaction Insights into Carbon Utilization and Element Cycling Functions of Hydrothermarchaeota in Hydrothermal Sediment.</title>
        <authorList>
            <person name="Zhou Z."/>
            <person name="Liu Y."/>
            <person name="Xu W."/>
            <person name="Pan J."/>
            <person name="Luo Z.H."/>
            <person name="Li M."/>
        </authorList>
    </citation>
    <scope>NUCLEOTIDE SEQUENCE [LARGE SCALE GENOMIC DNA]</scope>
    <source>
        <strain evidence="2">SpSt-972</strain>
    </source>
</reference>
<dbReference type="GO" id="GO:0016868">
    <property type="term" value="F:intramolecular phosphotransferase activity"/>
    <property type="evidence" value="ECO:0007669"/>
    <property type="project" value="InterPro"/>
</dbReference>
<dbReference type="AlphaFoldDB" id="A0A832AUG8"/>
<dbReference type="InterPro" id="IPR036900">
    <property type="entry name" value="A-D-PHexomutase_C_sf"/>
</dbReference>
<evidence type="ECO:0000259" key="1">
    <source>
        <dbReference type="Pfam" id="PF00408"/>
    </source>
</evidence>
<sequence length="95" mass="10867">MVEQGVKLSYLFQNFIKVPEKTKNVHVSKKINLDEIEEIRQAIEHVKDKLNGQGRLVVRYSGTEPVVRITIESKDINLINDGIDLIAKTIEKHLS</sequence>
<comment type="caution">
    <text evidence="2">The sequence shown here is derived from an EMBL/GenBank/DDBJ whole genome shotgun (WGS) entry which is preliminary data.</text>
</comment>
<dbReference type="InterPro" id="IPR005843">
    <property type="entry name" value="A-D-PHexomutase_C"/>
</dbReference>
<dbReference type="Gene3D" id="3.30.310.50">
    <property type="entry name" value="Alpha-D-phosphohexomutase, C-terminal domain"/>
    <property type="match status" value="1"/>
</dbReference>
<name>A0A832AUG8_DESAE</name>
<dbReference type="Pfam" id="PF00408">
    <property type="entry name" value="PGM_PMM_IV"/>
    <property type="match status" value="1"/>
</dbReference>
<dbReference type="SUPFAM" id="SSF55957">
    <property type="entry name" value="Phosphoglucomutase, C-terminal domain"/>
    <property type="match status" value="1"/>
</dbReference>
<feature type="domain" description="Alpha-D-phosphohexomutase C-terminal" evidence="1">
    <location>
        <begin position="24"/>
        <end position="79"/>
    </location>
</feature>
<evidence type="ECO:0000313" key="2">
    <source>
        <dbReference type="EMBL" id="HGA37321.1"/>
    </source>
</evidence>
<dbReference type="EMBL" id="DTPL01000040">
    <property type="protein sequence ID" value="HGA37321.1"/>
    <property type="molecule type" value="Genomic_DNA"/>
</dbReference>